<accession>A0A5C6U7E4</accession>
<dbReference type="InterPro" id="IPR007047">
    <property type="entry name" value="Flp_Fap"/>
</dbReference>
<dbReference type="EMBL" id="VOPY01000002">
    <property type="protein sequence ID" value="TXC68877.1"/>
    <property type="molecule type" value="Genomic_DNA"/>
</dbReference>
<organism evidence="2 3">
    <name type="scientific">Flavisphingopyxis soli</name>
    <dbReference type="NCBI Taxonomy" id="2601267"/>
    <lineage>
        <taxon>Bacteria</taxon>
        <taxon>Pseudomonadati</taxon>
        <taxon>Pseudomonadota</taxon>
        <taxon>Alphaproteobacteria</taxon>
        <taxon>Sphingomonadales</taxon>
        <taxon>Sphingopyxidaceae</taxon>
        <taxon>Flavisphingopyxis</taxon>
    </lineage>
</organism>
<reference evidence="2 3" key="1">
    <citation type="submission" date="2019-08" db="EMBL/GenBank/DDBJ databases">
        <title>Sphingorhabdus soil sp. nov., isolated from arctic soil.</title>
        <authorList>
            <person name="Liu Y."/>
        </authorList>
    </citation>
    <scope>NUCLEOTIDE SEQUENCE [LARGE SCALE GENOMIC DNA]</scope>
    <source>
        <strain evidence="2 3">D-2Q-5-6</strain>
    </source>
</reference>
<evidence type="ECO:0000256" key="1">
    <source>
        <dbReference type="SAM" id="Phobius"/>
    </source>
</evidence>
<keyword evidence="1" id="KW-1133">Transmembrane helix</keyword>
<evidence type="ECO:0000313" key="3">
    <source>
        <dbReference type="Proteomes" id="UP000321129"/>
    </source>
</evidence>
<comment type="caution">
    <text evidence="2">The sequence shown here is derived from an EMBL/GenBank/DDBJ whole genome shotgun (WGS) entry which is preliminary data.</text>
</comment>
<keyword evidence="1" id="KW-0472">Membrane</keyword>
<dbReference type="RefSeq" id="WP_147122832.1">
    <property type="nucleotide sequence ID" value="NZ_VOPY01000002.1"/>
</dbReference>
<keyword evidence="3" id="KW-1185">Reference proteome</keyword>
<protein>
    <submittedName>
        <fullName evidence="2">Flp family type IVb pilin</fullName>
    </submittedName>
</protein>
<dbReference type="Pfam" id="PF04964">
    <property type="entry name" value="Flp_Fap"/>
    <property type="match status" value="1"/>
</dbReference>
<dbReference type="PROSITE" id="PS51257">
    <property type="entry name" value="PROKAR_LIPOPROTEIN"/>
    <property type="match status" value="1"/>
</dbReference>
<sequence length="57" mass="5989">MTKIVGLFRSETAATAIEYGLIAAFIAVGCIGAFTAIADSTSTKWNTIETESTKAMN</sequence>
<gene>
    <name evidence="2" type="ORF">FSZ31_07900</name>
</gene>
<dbReference type="OrthoDB" id="5325135at2"/>
<dbReference type="Proteomes" id="UP000321129">
    <property type="component" value="Unassembled WGS sequence"/>
</dbReference>
<dbReference type="AlphaFoldDB" id="A0A5C6U7E4"/>
<name>A0A5C6U7E4_9SPHN</name>
<evidence type="ECO:0000313" key="2">
    <source>
        <dbReference type="EMBL" id="TXC68877.1"/>
    </source>
</evidence>
<proteinExistence type="predicted"/>
<keyword evidence="1" id="KW-0812">Transmembrane</keyword>
<feature type="transmembrane region" description="Helical" evidence="1">
    <location>
        <begin position="16"/>
        <end position="38"/>
    </location>
</feature>